<evidence type="ECO:0000313" key="3">
    <source>
        <dbReference type="Proteomes" id="UP001209317"/>
    </source>
</evidence>
<keyword evidence="3" id="KW-1185">Reference proteome</keyword>
<feature type="chain" id="PRO_5042144855" description="Lipoprotein" evidence="1">
    <location>
        <begin position="23"/>
        <end position="179"/>
    </location>
</feature>
<evidence type="ECO:0008006" key="4">
    <source>
        <dbReference type="Google" id="ProtNLM"/>
    </source>
</evidence>
<accession>A0AAE3IKS8</accession>
<keyword evidence="1" id="KW-0732">Signal</keyword>
<dbReference type="EMBL" id="JAOTPL010000006">
    <property type="protein sequence ID" value="MCU7694027.1"/>
    <property type="molecule type" value="Genomic_DNA"/>
</dbReference>
<evidence type="ECO:0000256" key="1">
    <source>
        <dbReference type="SAM" id="SignalP"/>
    </source>
</evidence>
<sequence length="179" mass="19904">MRKKILPLSALLILYFAGCSQAQQTSQEDTVLTAAPDGTGTSADTTLVAQPDEVAEAVAPQSLPDISGKHAFTLQWLGWNTPGSVEITSTGNNTYTVKGAQKRKNEYVKIDGKLTMLSPNELEFDGTIITRTDINYQGKECVKKGKQIFLSTKNRKYWRLQNMDNCEGNRVLDYVDIYF</sequence>
<organism evidence="2 3">
    <name type="scientific">Haoranjiania flava</name>
    <dbReference type="NCBI Taxonomy" id="1856322"/>
    <lineage>
        <taxon>Bacteria</taxon>
        <taxon>Pseudomonadati</taxon>
        <taxon>Bacteroidota</taxon>
        <taxon>Chitinophagia</taxon>
        <taxon>Chitinophagales</taxon>
        <taxon>Chitinophagaceae</taxon>
        <taxon>Haoranjiania</taxon>
    </lineage>
</organism>
<dbReference type="RefSeq" id="WP_263037515.1">
    <property type="nucleotide sequence ID" value="NZ_JAOTPL010000006.1"/>
</dbReference>
<dbReference type="AlphaFoldDB" id="A0AAE3IKS8"/>
<protein>
    <recommendedName>
        <fullName evidence="4">Lipoprotein</fullName>
    </recommendedName>
</protein>
<proteinExistence type="predicted"/>
<comment type="caution">
    <text evidence="2">The sequence shown here is derived from an EMBL/GenBank/DDBJ whole genome shotgun (WGS) entry which is preliminary data.</text>
</comment>
<evidence type="ECO:0000313" key="2">
    <source>
        <dbReference type="EMBL" id="MCU7694027.1"/>
    </source>
</evidence>
<name>A0AAE3IKS8_9BACT</name>
<gene>
    <name evidence="2" type="ORF">OD355_05790</name>
</gene>
<feature type="signal peptide" evidence="1">
    <location>
        <begin position="1"/>
        <end position="22"/>
    </location>
</feature>
<dbReference type="Proteomes" id="UP001209317">
    <property type="component" value="Unassembled WGS sequence"/>
</dbReference>
<reference evidence="2" key="1">
    <citation type="submission" date="2022-10" db="EMBL/GenBank/DDBJ databases">
        <authorList>
            <person name="Kim H.S."/>
            <person name="Kim J.-S."/>
            <person name="Suh M.K."/>
            <person name="Eom M.K."/>
            <person name="Lee J.-S."/>
        </authorList>
    </citation>
    <scope>NUCLEOTIDE SEQUENCE</scope>
    <source>
        <strain evidence="2">LIP-5</strain>
    </source>
</reference>